<name>B1BUC8_CLOPF</name>
<dbReference type="InterPro" id="IPR027417">
    <property type="entry name" value="P-loop_NTPase"/>
</dbReference>
<dbReference type="PANTHER" id="PTHR47396:SF1">
    <property type="entry name" value="ATP-DEPENDENT HELICASE IRC3-RELATED"/>
    <property type="match status" value="1"/>
</dbReference>
<dbReference type="SUPFAM" id="SSF52540">
    <property type="entry name" value="P-loop containing nucleoside triphosphate hydrolases"/>
    <property type="match status" value="1"/>
</dbReference>
<evidence type="ECO:0000313" key="2">
    <source>
        <dbReference type="EMBL" id="EDT14747.1"/>
    </source>
</evidence>
<dbReference type="EMBL" id="ABDW01000018">
    <property type="protein sequence ID" value="EDT14747.1"/>
    <property type="molecule type" value="Genomic_DNA"/>
</dbReference>
<evidence type="ECO:0000313" key="3">
    <source>
        <dbReference type="Proteomes" id="UP000005337"/>
    </source>
</evidence>
<dbReference type="Gene3D" id="3.40.50.300">
    <property type="entry name" value="P-loop containing nucleotide triphosphate hydrolases"/>
    <property type="match status" value="2"/>
</dbReference>
<dbReference type="InterPro" id="IPR014001">
    <property type="entry name" value="Helicase_ATP-bd"/>
</dbReference>
<dbReference type="InterPro" id="IPR006935">
    <property type="entry name" value="Helicase/UvrB_N"/>
</dbReference>
<dbReference type="PROSITE" id="PS51192">
    <property type="entry name" value="HELICASE_ATP_BIND_1"/>
    <property type="match status" value="1"/>
</dbReference>
<dbReference type="AlphaFoldDB" id="B1BUC8"/>
<reference evidence="2 3" key="1">
    <citation type="submission" date="2007-07" db="EMBL/GenBank/DDBJ databases">
        <title>Annotation of Clostridium perfringens E str. JGS1987.</title>
        <authorList>
            <person name="Paulsen I."/>
            <person name="Sebastian Y."/>
        </authorList>
    </citation>
    <scope>NUCLEOTIDE SEQUENCE [LARGE SCALE GENOMIC DNA]</scope>
    <source>
        <strain evidence="3">E str. JGS1987</strain>
    </source>
</reference>
<dbReference type="GO" id="GO:0005829">
    <property type="term" value="C:cytosol"/>
    <property type="evidence" value="ECO:0007669"/>
    <property type="project" value="TreeGrafter"/>
</dbReference>
<evidence type="ECO:0000259" key="1">
    <source>
        <dbReference type="PROSITE" id="PS51192"/>
    </source>
</evidence>
<organism evidence="2 3">
    <name type="scientific">Clostridium perfringens E str. JGS1987</name>
    <dbReference type="NCBI Taxonomy" id="451755"/>
    <lineage>
        <taxon>Bacteria</taxon>
        <taxon>Bacillati</taxon>
        <taxon>Bacillota</taxon>
        <taxon>Clostridia</taxon>
        <taxon>Eubacteriales</taxon>
        <taxon>Clostridiaceae</taxon>
        <taxon>Clostridium</taxon>
    </lineage>
</organism>
<dbReference type="GO" id="GO:0003677">
    <property type="term" value="F:DNA binding"/>
    <property type="evidence" value="ECO:0007669"/>
    <property type="project" value="InterPro"/>
</dbReference>
<dbReference type="GO" id="GO:0016787">
    <property type="term" value="F:hydrolase activity"/>
    <property type="evidence" value="ECO:0007669"/>
    <property type="project" value="InterPro"/>
</dbReference>
<protein>
    <submittedName>
        <fullName evidence="2">Type III restriction enzyme, res subunit family</fullName>
    </submittedName>
</protein>
<dbReference type="InterPro" id="IPR050742">
    <property type="entry name" value="Helicase_Restrict-Modif_Enz"/>
</dbReference>
<dbReference type="PANTHER" id="PTHR47396">
    <property type="entry name" value="TYPE I RESTRICTION ENZYME ECOKI R PROTEIN"/>
    <property type="match status" value="1"/>
</dbReference>
<dbReference type="Pfam" id="PF04851">
    <property type="entry name" value="ResIII"/>
    <property type="match status" value="1"/>
</dbReference>
<proteinExistence type="predicted"/>
<dbReference type="Proteomes" id="UP000005337">
    <property type="component" value="Unassembled WGS sequence"/>
</dbReference>
<gene>
    <name evidence="2" type="ORF">AC3_1401</name>
</gene>
<dbReference type="GO" id="GO:0005524">
    <property type="term" value="F:ATP binding"/>
    <property type="evidence" value="ECO:0007669"/>
    <property type="project" value="InterPro"/>
</dbReference>
<dbReference type="RefSeq" id="WP_003464176.1">
    <property type="nucleotide sequence ID" value="NZ_ABDW01000018.1"/>
</dbReference>
<dbReference type="SMART" id="SM00487">
    <property type="entry name" value="DEXDc"/>
    <property type="match status" value="1"/>
</dbReference>
<comment type="caution">
    <text evidence="2">The sequence shown here is derived from an EMBL/GenBank/DDBJ whole genome shotgun (WGS) entry which is preliminary data.</text>
</comment>
<sequence>MKRQQRISSLITIDQIRNWNKGQVVTISAPTGSGKSHFIKNILYLIAKERNQKILFLVHRKRCKQQFYNELDRDKKLDTIDIVTYQTLEKNKKNFDLSKYEYIVCDEFHYFTSDSNFNYKTDISLEKILGQTDKIRIFMSATGDLMTKYIKNIRCIETIEYTIEQDFSWMKLNFFNKKSTINVILDEVIERNEKAIVFIDNVERCYELYKEYKANSLFCCSENNRYYNYVDNEAINYMLEKEKFSENLLITTNVLDAGVNIKDDEIKTIICSIKDVGVLVQCLGRKRRKNNEKVNVYIENFNNQCFGREKSETIKALEMARDLDKIDINEWTDKYSKKDNKLYGTLVYDEGNEKKVNELMKFKLLERNLELFLMTGDKEKKIEGIGYKKYLASKFNTEYETLETYYEHLELEEYLDNIVGKKLYKEEQKELIDKIGLVDGRGRKQKSIGQLNAYLIKNYNKTIINGGRPRVNGKQQTVWIVSDL</sequence>
<feature type="domain" description="Helicase ATP-binding" evidence="1">
    <location>
        <begin position="16"/>
        <end position="161"/>
    </location>
</feature>
<accession>B1BUC8</accession>